<evidence type="ECO:0000256" key="7">
    <source>
        <dbReference type="SAM" id="Phobius"/>
    </source>
</evidence>
<dbReference type="InterPro" id="IPR023408">
    <property type="entry name" value="MscS_beta-dom_sf"/>
</dbReference>
<dbReference type="InterPro" id="IPR011066">
    <property type="entry name" value="MscS_channel_C_sf"/>
</dbReference>
<comment type="similarity">
    <text evidence="2">Belongs to the MscS (TC 1.A.23) family.</text>
</comment>
<evidence type="ECO:0000259" key="8">
    <source>
        <dbReference type="Pfam" id="PF00924"/>
    </source>
</evidence>
<reference evidence="11" key="1">
    <citation type="submission" date="2018-06" db="EMBL/GenBank/DDBJ databases">
        <authorList>
            <person name="Zhirakovskaya E."/>
        </authorList>
    </citation>
    <scope>NUCLEOTIDE SEQUENCE</scope>
</reference>
<keyword evidence="5 7" id="KW-1133">Transmembrane helix</keyword>
<dbReference type="EMBL" id="UOEY01000013">
    <property type="protein sequence ID" value="VAW35364.1"/>
    <property type="molecule type" value="Genomic_DNA"/>
</dbReference>
<dbReference type="InterPro" id="IPR010920">
    <property type="entry name" value="LSM_dom_sf"/>
</dbReference>
<protein>
    <submittedName>
        <fullName evidence="11">Potassium efflux system KefA protein / Small-conductance mechanosensitive channel</fullName>
    </submittedName>
</protein>
<dbReference type="PANTHER" id="PTHR30566">
    <property type="entry name" value="YNAI-RELATED MECHANOSENSITIVE ION CHANNEL"/>
    <property type="match status" value="1"/>
</dbReference>
<dbReference type="SUPFAM" id="SSF82689">
    <property type="entry name" value="Mechanosensitive channel protein MscS (YggB), C-terminal domain"/>
    <property type="match status" value="1"/>
</dbReference>
<dbReference type="InterPro" id="IPR011014">
    <property type="entry name" value="MscS_channel_TM-2"/>
</dbReference>
<dbReference type="Gene3D" id="3.30.70.100">
    <property type="match status" value="1"/>
</dbReference>
<dbReference type="Gene3D" id="2.30.30.60">
    <property type="match status" value="1"/>
</dbReference>
<feature type="domain" description="Mechanosensitive ion channel transmembrane helices 2/3" evidence="10">
    <location>
        <begin position="139"/>
        <end position="179"/>
    </location>
</feature>
<feature type="transmembrane region" description="Helical" evidence="7">
    <location>
        <begin position="94"/>
        <end position="116"/>
    </location>
</feature>
<name>A0A3B0VVF3_9ZZZZ</name>
<gene>
    <name evidence="11" type="ORF">MNBD_DELTA04-551</name>
</gene>
<proteinExistence type="inferred from homology"/>
<feature type="transmembrane region" description="Helical" evidence="7">
    <location>
        <begin position="165"/>
        <end position="193"/>
    </location>
</feature>
<dbReference type="SUPFAM" id="SSF82861">
    <property type="entry name" value="Mechanosensitive channel protein MscS (YggB), transmembrane region"/>
    <property type="match status" value="1"/>
</dbReference>
<dbReference type="Pfam" id="PF00924">
    <property type="entry name" value="MS_channel_2nd"/>
    <property type="match status" value="1"/>
</dbReference>
<feature type="transmembrane region" description="Helical" evidence="7">
    <location>
        <begin position="136"/>
        <end position="153"/>
    </location>
</feature>
<dbReference type="SUPFAM" id="SSF50182">
    <property type="entry name" value="Sm-like ribonucleoproteins"/>
    <property type="match status" value="1"/>
</dbReference>
<dbReference type="InterPro" id="IPR049278">
    <property type="entry name" value="MS_channel_C"/>
</dbReference>
<feature type="domain" description="Mechanosensitive ion channel MscS C-terminal" evidence="9">
    <location>
        <begin position="253"/>
        <end position="338"/>
    </location>
</feature>
<dbReference type="InterPro" id="IPR049142">
    <property type="entry name" value="MS_channel_1st"/>
</dbReference>
<dbReference type="AlphaFoldDB" id="A0A3B0VVF3"/>
<evidence type="ECO:0000256" key="3">
    <source>
        <dbReference type="ARBA" id="ARBA00022475"/>
    </source>
</evidence>
<sequence>MIEELMKRVIFHNTVSDYLLSLSILIAGLIFARVLERIIIKRLKAWAARTSTTLDDFFLQVFESKLIPVFYFGVVYLSINTLTLGATFTKVFDIVIAILLTFFCARFLVAIINYMIETVWLEKGGESTGKYSIKGLLPVINVVVWGIAITFLLDNLGFKISTVIAGLGIGGVAVALAAQAVLGDMFSYFAILFDRPFKIGDFIIVGDYMGSIEHVGIKTTRIRSLGGEQVVFSNSDLINSRVRNYKKMNQRRVVFSLGVTYQTSLQDLKEIPGIITRIIKNIDLTTFDRAHFFSYGDFSLIFEVVYYVLSSDYNKYMDIQQEINFQIREEFDQRGIEFAYPTQTLYIAKN</sequence>
<dbReference type="Pfam" id="PF21088">
    <property type="entry name" value="MS_channel_1st"/>
    <property type="match status" value="1"/>
</dbReference>
<dbReference type="Gene3D" id="1.10.287.1260">
    <property type="match status" value="1"/>
</dbReference>
<evidence type="ECO:0000259" key="10">
    <source>
        <dbReference type="Pfam" id="PF21088"/>
    </source>
</evidence>
<organism evidence="11">
    <name type="scientific">hydrothermal vent metagenome</name>
    <dbReference type="NCBI Taxonomy" id="652676"/>
    <lineage>
        <taxon>unclassified sequences</taxon>
        <taxon>metagenomes</taxon>
        <taxon>ecological metagenomes</taxon>
    </lineage>
</organism>
<dbReference type="PANTHER" id="PTHR30566:SF25">
    <property type="entry name" value="INNER MEMBRANE PROTEIN"/>
    <property type="match status" value="1"/>
</dbReference>
<keyword evidence="3" id="KW-1003">Cell membrane</keyword>
<dbReference type="Pfam" id="PF21082">
    <property type="entry name" value="MS_channel_3rd"/>
    <property type="match status" value="1"/>
</dbReference>
<evidence type="ECO:0000256" key="4">
    <source>
        <dbReference type="ARBA" id="ARBA00022692"/>
    </source>
</evidence>
<evidence type="ECO:0000256" key="1">
    <source>
        <dbReference type="ARBA" id="ARBA00004651"/>
    </source>
</evidence>
<evidence type="ECO:0000256" key="5">
    <source>
        <dbReference type="ARBA" id="ARBA00022989"/>
    </source>
</evidence>
<dbReference type="GO" id="GO:0005886">
    <property type="term" value="C:plasma membrane"/>
    <property type="evidence" value="ECO:0007669"/>
    <property type="project" value="UniProtKB-SubCell"/>
</dbReference>
<keyword evidence="4 7" id="KW-0812">Transmembrane</keyword>
<evidence type="ECO:0000256" key="6">
    <source>
        <dbReference type="ARBA" id="ARBA00023136"/>
    </source>
</evidence>
<dbReference type="InterPro" id="IPR006685">
    <property type="entry name" value="MscS_channel_2nd"/>
</dbReference>
<comment type="subcellular location">
    <subcellularLocation>
        <location evidence="1">Cell membrane</location>
        <topology evidence="1">Multi-pass membrane protein</topology>
    </subcellularLocation>
</comment>
<feature type="transmembrane region" description="Helical" evidence="7">
    <location>
        <begin position="18"/>
        <end position="35"/>
    </location>
</feature>
<dbReference type="GO" id="GO:0055085">
    <property type="term" value="P:transmembrane transport"/>
    <property type="evidence" value="ECO:0007669"/>
    <property type="project" value="InterPro"/>
</dbReference>
<evidence type="ECO:0000256" key="2">
    <source>
        <dbReference type="ARBA" id="ARBA00008017"/>
    </source>
</evidence>
<feature type="domain" description="Mechanosensitive ion channel MscS" evidence="8">
    <location>
        <begin position="181"/>
        <end position="247"/>
    </location>
</feature>
<evidence type="ECO:0000259" key="9">
    <source>
        <dbReference type="Pfam" id="PF21082"/>
    </source>
</evidence>
<keyword evidence="6 7" id="KW-0472">Membrane</keyword>
<accession>A0A3B0VVF3</accession>
<feature type="transmembrane region" description="Helical" evidence="7">
    <location>
        <begin position="69"/>
        <end position="88"/>
    </location>
</feature>
<evidence type="ECO:0000313" key="11">
    <source>
        <dbReference type="EMBL" id="VAW35364.1"/>
    </source>
</evidence>